<dbReference type="Pfam" id="PF00251">
    <property type="entry name" value="Glyco_hydro_32N"/>
    <property type="match status" value="1"/>
</dbReference>
<dbReference type="PANTHER" id="PTHR43101:SF1">
    <property type="entry name" value="BETA-FRUCTOSIDASE"/>
    <property type="match status" value="1"/>
</dbReference>
<reference evidence="6 8" key="1">
    <citation type="journal article" date="2019" name="Nat. Med.">
        <title>A library of human gut bacterial isolates paired with longitudinal multiomics data enables mechanistic microbiome research.</title>
        <authorList>
            <person name="Poyet M."/>
            <person name="Groussin M."/>
            <person name="Gibbons S.M."/>
            <person name="Avila-Pacheco J."/>
            <person name="Jiang X."/>
            <person name="Kearney S.M."/>
            <person name="Perrotta A.R."/>
            <person name="Berdy B."/>
            <person name="Zhao S."/>
            <person name="Lieberman T.D."/>
            <person name="Swanson P.K."/>
            <person name="Smith M."/>
            <person name="Roesemann S."/>
            <person name="Alexander J.E."/>
            <person name="Rich S.A."/>
            <person name="Livny J."/>
            <person name="Vlamakis H."/>
            <person name="Clish C."/>
            <person name="Bullock K."/>
            <person name="Deik A."/>
            <person name="Scott J."/>
            <person name="Pierce K.A."/>
            <person name="Xavier R.J."/>
            <person name="Alm E.J."/>
        </authorList>
    </citation>
    <scope>NUCLEOTIDE SEQUENCE [LARGE SCALE GENOMIC DNA]</scope>
    <source>
        <strain evidence="6 8">BIOML-A2</strain>
    </source>
</reference>
<dbReference type="EMBL" id="CACRSP010000006">
    <property type="protein sequence ID" value="VYT09405.1"/>
    <property type="molecule type" value="Genomic_DNA"/>
</dbReference>
<evidence type="ECO:0000256" key="2">
    <source>
        <dbReference type="ARBA" id="ARBA00012758"/>
    </source>
</evidence>
<dbReference type="InterPro" id="IPR051214">
    <property type="entry name" value="GH32_Enzymes"/>
</dbReference>
<sequence length="463" mass="53179">MKLYYQFPGTWFGDCMPFGKGDEFFLFHQRDNRNPEPFGEPFGWDLATTKDFVNYENHGVAIPRGAYDAQDQFIFAGSVFEGEGQYHIFYTGYNRDYPAQGRPAQVLMHAVSDDLYHWTKTQDAITFTPQEGYDPDDWRDPWVIRDEEHDQYLLILGARKIGPKTCQTGRTVKFTSKDLKDWKFEGDFWAPNLYTMHEMPDLFKMGDWWYHIVTEYSDKHKMVYRMAKSLDGPWIAPSDDAFDGSAYYAGRTFELNGQRILFGWVGTKEKCDDRSNFEWAGTFVAHEVYQREDGTLGVRIPDTVWNAFNERENVGNVTIDGTGARQEAVLALGCGDLFSFEADITFSEGTRSFGLHVNENENTALGYQFIFPVAENRYVFEGSPNFPWFNVMNIGLERPIKLEAGRNYHLQLIVDDTIGTLYVDGVALNVRMYERPGESLSIFATDGVVEVRNVSIARGLKEV</sequence>
<proteinExistence type="inferred from homology"/>
<keyword evidence="3 7" id="KW-0378">Hydrolase</keyword>
<evidence type="ECO:0000313" key="7">
    <source>
        <dbReference type="EMBL" id="VYT09405.1"/>
    </source>
</evidence>
<dbReference type="Gene3D" id="2.60.120.560">
    <property type="entry name" value="Exo-inulinase, domain 1"/>
    <property type="match status" value="1"/>
</dbReference>
<name>A0A6N2TUP5_9BIFI</name>
<comment type="similarity">
    <text evidence="1">Belongs to the glycosyl hydrolase 32 family.</text>
</comment>
<evidence type="ECO:0000256" key="1">
    <source>
        <dbReference type="ARBA" id="ARBA00009902"/>
    </source>
</evidence>
<dbReference type="Proteomes" id="UP000429211">
    <property type="component" value="Unassembled WGS sequence"/>
</dbReference>
<dbReference type="PANTHER" id="PTHR43101">
    <property type="entry name" value="BETA-FRUCTOSIDASE"/>
    <property type="match status" value="1"/>
</dbReference>
<keyword evidence="4 7" id="KW-0326">Glycosidase</keyword>
<dbReference type="SMART" id="SM00640">
    <property type="entry name" value="Glyco_32"/>
    <property type="match status" value="1"/>
</dbReference>
<gene>
    <name evidence="7" type="primary">bfrA</name>
    <name evidence="7" type="ORF">BDLFYP24_02167</name>
    <name evidence="6" type="ORF">GBB04_05560</name>
</gene>
<dbReference type="InterPro" id="IPR001362">
    <property type="entry name" value="Glyco_hydro_32"/>
</dbReference>
<dbReference type="EMBL" id="WDPD01000004">
    <property type="protein sequence ID" value="KAB7461531.1"/>
    <property type="molecule type" value="Genomic_DNA"/>
</dbReference>
<evidence type="ECO:0000256" key="3">
    <source>
        <dbReference type="ARBA" id="ARBA00022801"/>
    </source>
</evidence>
<evidence type="ECO:0000256" key="4">
    <source>
        <dbReference type="ARBA" id="ARBA00023295"/>
    </source>
</evidence>
<dbReference type="RefSeq" id="WP_129879944.1">
    <property type="nucleotide sequence ID" value="NZ_CACRSP010000006.1"/>
</dbReference>
<dbReference type="Gene3D" id="2.115.10.20">
    <property type="entry name" value="Glycosyl hydrolase domain, family 43"/>
    <property type="match status" value="1"/>
</dbReference>
<dbReference type="InterPro" id="IPR023296">
    <property type="entry name" value="Glyco_hydro_beta-prop_sf"/>
</dbReference>
<dbReference type="GO" id="GO:0005975">
    <property type="term" value="P:carbohydrate metabolic process"/>
    <property type="evidence" value="ECO:0007669"/>
    <property type="project" value="InterPro"/>
</dbReference>
<dbReference type="InterPro" id="IPR013320">
    <property type="entry name" value="ConA-like_dom_sf"/>
</dbReference>
<dbReference type="SUPFAM" id="SSF75005">
    <property type="entry name" value="Arabinanase/levansucrase/invertase"/>
    <property type="match status" value="1"/>
</dbReference>
<evidence type="ECO:0000259" key="5">
    <source>
        <dbReference type="Pfam" id="PF00251"/>
    </source>
</evidence>
<accession>A0A6N2TUP5</accession>
<dbReference type="SUPFAM" id="SSF49899">
    <property type="entry name" value="Concanavalin A-like lectins/glucanases"/>
    <property type="match status" value="1"/>
</dbReference>
<feature type="domain" description="Glycosyl hydrolase family 32 N-terminal" evidence="5">
    <location>
        <begin position="21"/>
        <end position="282"/>
    </location>
</feature>
<reference evidence="7" key="2">
    <citation type="submission" date="2019-11" db="EMBL/GenBank/DDBJ databases">
        <authorList>
            <person name="Feng L."/>
        </authorList>
    </citation>
    <scope>NUCLEOTIDE SEQUENCE</scope>
    <source>
        <strain evidence="7">BdentiumLFYP24</strain>
    </source>
</reference>
<dbReference type="AlphaFoldDB" id="A0A6N2TUP5"/>
<dbReference type="InterPro" id="IPR013148">
    <property type="entry name" value="Glyco_hydro_32_N"/>
</dbReference>
<evidence type="ECO:0000313" key="8">
    <source>
        <dbReference type="Proteomes" id="UP000429211"/>
    </source>
</evidence>
<protein>
    <recommendedName>
        <fullName evidence="2">beta-fructofuranosidase</fullName>
        <ecNumber evidence="2">3.2.1.26</ecNumber>
    </recommendedName>
</protein>
<dbReference type="GO" id="GO:0004564">
    <property type="term" value="F:beta-fructofuranosidase activity"/>
    <property type="evidence" value="ECO:0007669"/>
    <property type="project" value="UniProtKB-EC"/>
</dbReference>
<dbReference type="EC" id="3.2.1.26" evidence="2"/>
<dbReference type="CDD" id="cd08995">
    <property type="entry name" value="GH32_EcAec43-like"/>
    <property type="match status" value="1"/>
</dbReference>
<organism evidence="7">
    <name type="scientific">Bifidobacterium dentium</name>
    <dbReference type="NCBI Taxonomy" id="1689"/>
    <lineage>
        <taxon>Bacteria</taxon>
        <taxon>Bacillati</taxon>
        <taxon>Actinomycetota</taxon>
        <taxon>Actinomycetes</taxon>
        <taxon>Bifidobacteriales</taxon>
        <taxon>Bifidobacteriaceae</taxon>
        <taxon>Bifidobacterium</taxon>
    </lineage>
</organism>
<evidence type="ECO:0000313" key="6">
    <source>
        <dbReference type="EMBL" id="KAB7461531.1"/>
    </source>
</evidence>